<feature type="transmembrane region" description="Helical" evidence="3">
    <location>
        <begin position="186"/>
        <end position="208"/>
    </location>
</feature>
<evidence type="ECO:0000313" key="7">
    <source>
        <dbReference type="Proteomes" id="UP000432089"/>
    </source>
</evidence>
<reference evidence="6 7" key="1">
    <citation type="submission" date="2019-09" db="EMBL/GenBank/DDBJ databases">
        <title>YIM 132180 draft genome.</title>
        <authorList>
            <person name="Zhang K."/>
        </authorList>
    </citation>
    <scope>NUCLEOTIDE SEQUENCE [LARGE SCALE GENOMIC DNA]</scope>
    <source>
        <strain evidence="6 7">YIM 132180</strain>
    </source>
</reference>
<dbReference type="PRINTS" id="PR00344">
    <property type="entry name" value="BCTRLSENSOR"/>
</dbReference>
<keyword evidence="4" id="KW-0732">Signal</keyword>
<dbReference type="Pfam" id="PF02518">
    <property type="entry name" value="HATPase_c"/>
    <property type="match status" value="1"/>
</dbReference>
<name>A0A7V7PQ34_9HYPH</name>
<feature type="transmembrane region" description="Helical" evidence="3">
    <location>
        <begin position="281"/>
        <end position="303"/>
    </location>
</feature>
<feature type="transmembrane region" description="Helical" evidence="3">
    <location>
        <begin position="246"/>
        <end position="269"/>
    </location>
</feature>
<dbReference type="InterPro" id="IPR004358">
    <property type="entry name" value="Sig_transdc_His_kin-like_C"/>
</dbReference>
<dbReference type="InterPro" id="IPR036097">
    <property type="entry name" value="HisK_dim/P_sf"/>
</dbReference>
<dbReference type="Gene3D" id="3.30.565.10">
    <property type="entry name" value="Histidine kinase-like ATPase, C-terminal domain"/>
    <property type="match status" value="1"/>
</dbReference>
<sequence length="769" mass="84125">MLPKVRTFLLLAVLTLLGACSALEDDKVIFLGDAAKAYVDMSGTLGLDEAVRRQGELFGDMAAVRGAWSFPSAARIWIALPMPDARRLVASGWRGTFGVVIKEPRIQHIEAAAVTPAGIVTRSWDWNDERRRAGNGYRYPFIGFEPDDIDDGTVFLRIQTRLPFENAFWLTDFQNFFGKYNVETTLLSVIIGVKVAVLIYILTLAVSLRRATNAWLGACMASGLIYVLCESGFLEAQLWPGRAELAQSLALGMRPLLQATIVMFSVNFLGLYQHRSATTKAAWTVAAILFALAVASLASLELALAIRPFVIPVLGTATMLVLGALGVAAARLRRRRLAFFATAWTPTLLTIAVTFVVRGQPNFGGASLTEDGVFLGISLSLILFTIYASFDVRQREKLLRRQILDNVDRFRGFAEIGTDGFWEIDGTGRLTFLSGREIGPTRLALGEVLTDRLEEAASADYVRPIRETIAGRLPFDDRRMRLGEGERDVWISISGRAIVGAPDGQAGVGVYRGVIRDVTEETERESRRVMEQQMLALGQLVGSVAHEVNNLIHPIVNLTKRLRNRRTGAGAEDAESIRIMDLIDTSSRQAAKVVSELLRSTRDQRWKDIDRPLSLAVEYSVEAVRPALPASVKLDIVTEDVSNPTVKMGDILQVVGNLVSNAVHAMDGRGQVAIALTSQPEGARLTVSDDGAGMDESVRMRAMQPFFTTKTDGRGTGVGLYVVQRIVRDYGGWITIDSTPGLGTTFTILFPFRKEDDGISGENAVGARG</sequence>
<organism evidence="6 7">
    <name type="scientific">Plantimonas leprariae</name>
    <dbReference type="NCBI Taxonomy" id="2615207"/>
    <lineage>
        <taxon>Bacteria</taxon>
        <taxon>Pseudomonadati</taxon>
        <taxon>Pseudomonadota</taxon>
        <taxon>Alphaproteobacteria</taxon>
        <taxon>Hyphomicrobiales</taxon>
        <taxon>Aurantimonadaceae</taxon>
        <taxon>Plantimonas</taxon>
    </lineage>
</organism>
<feature type="transmembrane region" description="Helical" evidence="3">
    <location>
        <begin position="215"/>
        <end position="234"/>
    </location>
</feature>
<comment type="catalytic activity">
    <reaction evidence="1">
        <text>ATP + protein L-histidine = ADP + protein N-phospho-L-histidine.</text>
        <dbReference type="EC" id="2.7.13.3"/>
    </reaction>
</comment>
<feature type="chain" id="PRO_5030777156" description="histidine kinase" evidence="4">
    <location>
        <begin position="25"/>
        <end position="769"/>
    </location>
</feature>
<evidence type="ECO:0000259" key="5">
    <source>
        <dbReference type="PROSITE" id="PS50109"/>
    </source>
</evidence>
<proteinExistence type="predicted"/>
<keyword evidence="3" id="KW-0472">Membrane</keyword>
<dbReference type="Gene3D" id="1.10.287.130">
    <property type="match status" value="1"/>
</dbReference>
<dbReference type="SUPFAM" id="SSF55785">
    <property type="entry name" value="PYP-like sensor domain (PAS domain)"/>
    <property type="match status" value="1"/>
</dbReference>
<protein>
    <recommendedName>
        <fullName evidence="2">histidine kinase</fullName>
        <ecNumber evidence="2">2.7.13.3</ecNumber>
    </recommendedName>
</protein>
<dbReference type="RefSeq" id="WP_150969287.1">
    <property type="nucleotide sequence ID" value="NZ_VZDO01000005.1"/>
</dbReference>
<dbReference type="Pfam" id="PF07695">
    <property type="entry name" value="7TMR-DISM_7TM"/>
    <property type="match status" value="1"/>
</dbReference>
<dbReference type="InterPro" id="IPR036890">
    <property type="entry name" value="HATPase_C_sf"/>
</dbReference>
<comment type="caution">
    <text evidence="6">The sequence shown here is derived from an EMBL/GenBank/DDBJ whole genome shotgun (WGS) entry which is preliminary data.</text>
</comment>
<evidence type="ECO:0000256" key="1">
    <source>
        <dbReference type="ARBA" id="ARBA00000085"/>
    </source>
</evidence>
<dbReference type="InterPro" id="IPR005467">
    <property type="entry name" value="His_kinase_dom"/>
</dbReference>
<feature type="transmembrane region" description="Helical" evidence="3">
    <location>
        <begin position="372"/>
        <end position="390"/>
    </location>
</feature>
<feature type="signal peptide" evidence="4">
    <location>
        <begin position="1"/>
        <end position="24"/>
    </location>
</feature>
<evidence type="ECO:0000256" key="2">
    <source>
        <dbReference type="ARBA" id="ARBA00012438"/>
    </source>
</evidence>
<gene>
    <name evidence="6" type="ORF">F6X38_08490</name>
</gene>
<dbReference type="SMART" id="SM00387">
    <property type="entry name" value="HATPase_c"/>
    <property type="match status" value="1"/>
</dbReference>
<dbReference type="SUPFAM" id="SSF47384">
    <property type="entry name" value="Homodimeric domain of signal transducing histidine kinase"/>
    <property type="match status" value="1"/>
</dbReference>
<evidence type="ECO:0000256" key="4">
    <source>
        <dbReference type="SAM" id="SignalP"/>
    </source>
</evidence>
<keyword evidence="7" id="KW-1185">Reference proteome</keyword>
<dbReference type="GO" id="GO:0000155">
    <property type="term" value="F:phosphorelay sensor kinase activity"/>
    <property type="evidence" value="ECO:0007669"/>
    <property type="project" value="InterPro"/>
</dbReference>
<dbReference type="PROSITE" id="PS50109">
    <property type="entry name" value="HIS_KIN"/>
    <property type="match status" value="1"/>
</dbReference>
<evidence type="ECO:0000256" key="3">
    <source>
        <dbReference type="SAM" id="Phobius"/>
    </source>
</evidence>
<feature type="domain" description="Histidine kinase" evidence="5">
    <location>
        <begin position="543"/>
        <end position="754"/>
    </location>
</feature>
<dbReference type="PROSITE" id="PS51257">
    <property type="entry name" value="PROKAR_LIPOPROTEIN"/>
    <property type="match status" value="1"/>
</dbReference>
<dbReference type="InterPro" id="IPR035965">
    <property type="entry name" value="PAS-like_dom_sf"/>
</dbReference>
<dbReference type="EC" id="2.7.13.3" evidence="2"/>
<feature type="transmembrane region" description="Helical" evidence="3">
    <location>
        <begin position="309"/>
        <end position="330"/>
    </location>
</feature>
<accession>A0A7V7PQ34</accession>
<dbReference type="AlphaFoldDB" id="A0A7V7PQ34"/>
<dbReference type="Proteomes" id="UP000432089">
    <property type="component" value="Unassembled WGS sequence"/>
</dbReference>
<dbReference type="SUPFAM" id="SSF55874">
    <property type="entry name" value="ATPase domain of HSP90 chaperone/DNA topoisomerase II/histidine kinase"/>
    <property type="match status" value="1"/>
</dbReference>
<keyword evidence="3" id="KW-1133">Transmembrane helix</keyword>
<feature type="transmembrane region" description="Helical" evidence="3">
    <location>
        <begin position="337"/>
        <end position="357"/>
    </location>
</feature>
<keyword evidence="3" id="KW-0812">Transmembrane</keyword>
<evidence type="ECO:0000313" key="6">
    <source>
        <dbReference type="EMBL" id="KAB0680214.1"/>
    </source>
</evidence>
<dbReference type="InterPro" id="IPR003594">
    <property type="entry name" value="HATPase_dom"/>
</dbReference>
<dbReference type="PANTHER" id="PTHR43065">
    <property type="entry name" value="SENSOR HISTIDINE KINASE"/>
    <property type="match status" value="1"/>
</dbReference>
<dbReference type="InterPro" id="IPR011623">
    <property type="entry name" value="7TMR_DISM_rcpt_extracell_dom1"/>
</dbReference>
<dbReference type="EMBL" id="VZDO01000005">
    <property type="protein sequence ID" value="KAB0680214.1"/>
    <property type="molecule type" value="Genomic_DNA"/>
</dbReference>